<dbReference type="PROSITE" id="PS50110">
    <property type="entry name" value="RESPONSE_REGULATORY"/>
    <property type="match status" value="1"/>
</dbReference>
<feature type="domain" description="Response regulatory" evidence="2">
    <location>
        <begin position="19"/>
        <end position="147"/>
    </location>
</feature>
<feature type="modified residue" description="4-aspartylphosphate" evidence="1">
    <location>
        <position position="77"/>
    </location>
</feature>
<dbReference type="InterPro" id="IPR011006">
    <property type="entry name" value="CheY-like_superfamily"/>
</dbReference>
<keyword evidence="4" id="KW-1185">Reference proteome</keyword>
<dbReference type="SMART" id="SM00448">
    <property type="entry name" value="REC"/>
    <property type="match status" value="1"/>
</dbReference>
<proteinExistence type="predicted"/>
<evidence type="ECO:0000313" key="4">
    <source>
        <dbReference type="Proteomes" id="UP001157915"/>
    </source>
</evidence>
<accession>A0ABY1PGQ1</accession>
<name>A0ABY1PGQ1_9BACT</name>
<evidence type="ECO:0000259" key="2">
    <source>
        <dbReference type="PROSITE" id="PS50110"/>
    </source>
</evidence>
<evidence type="ECO:0000256" key="1">
    <source>
        <dbReference type="PROSITE-ProRule" id="PRU00169"/>
    </source>
</evidence>
<dbReference type="SUPFAM" id="SSF52172">
    <property type="entry name" value="CheY-like"/>
    <property type="match status" value="1"/>
</dbReference>
<dbReference type="InterPro" id="IPR001789">
    <property type="entry name" value="Sig_transdc_resp-reg_receiver"/>
</dbReference>
<dbReference type="Pfam" id="PF00072">
    <property type="entry name" value="Response_reg"/>
    <property type="match status" value="1"/>
</dbReference>
<dbReference type="InterPro" id="IPR052893">
    <property type="entry name" value="TCS_response_regulator"/>
</dbReference>
<gene>
    <name evidence="3" type="ORF">SAMN06265367_108163</name>
</gene>
<dbReference type="Proteomes" id="UP001157915">
    <property type="component" value="Unassembled WGS sequence"/>
</dbReference>
<reference evidence="3 4" key="1">
    <citation type="submission" date="2017-05" db="EMBL/GenBank/DDBJ databases">
        <authorList>
            <person name="Varghese N."/>
            <person name="Submissions S."/>
        </authorList>
    </citation>
    <scope>NUCLEOTIDE SEQUENCE [LARGE SCALE GENOMIC DNA]</scope>
    <source>
        <strain evidence="3 4">DSM 15360</strain>
    </source>
</reference>
<organism evidence="3 4">
    <name type="scientific">Algoriphagus winogradskyi</name>
    <dbReference type="NCBI Taxonomy" id="237017"/>
    <lineage>
        <taxon>Bacteria</taxon>
        <taxon>Pseudomonadati</taxon>
        <taxon>Bacteroidota</taxon>
        <taxon>Cytophagia</taxon>
        <taxon>Cytophagales</taxon>
        <taxon>Cyclobacteriaceae</taxon>
        <taxon>Algoriphagus</taxon>
    </lineage>
</organism>
<dbReference type="Gene3D" id="3.40.50.2300">
    <property type="match status" value="1"/>
</dbReference>
<dbReference type="PANTHER" id="PTHR44520:SF2">
    <property type="entry name" value="RESPONSE REGULATOR RCP1"/>
    <property type="match status" value="1"/>
</dbReference>
<keyword evidence="1" id="KW-0597">Phosphoprotein</keyword>
<dbReference type="PANTHER" id="PTHR44520">
    <property type="entry name" value="RESPONSE REGULATOR RCP1-RELATED"/>
    <property type="match status" value="1"/>
</dbReference>
<dbReference type="EMBL" id="FXUA01000008">
    <property type="protein sequence ID" value="SMP33369.1"/>
    <property type="molecule type" value="Genomic_DNA"/>
</dbReference>
<protein>
    <submittedName>
        <fullName evidence="3">Response regulator receiver domain-containing protein</fullName>
    </submittedName>
</protein>
<comment type="caution">
    <text evidence="3">The sequence shown here is derived from an EMBL/GenBank/DDBJ whole genome shotgun (WGS) entry which is preliminary data.</text>
</comment>
<sequence length="149" mass="17341">MGVNIFLLILTNMEFKLSEILIIDDDDAIKFVESKILRKMRFLKPIRFLKNGKEGLDFLRSRPLDPSSSFPRLILLDLHMPVLDGWGFLAEFDKLSDEIKSSYDVIIRTSSIDPEDRNRAINSPRIKDFIVKPLEYDLLLEIFVKHGFV</sequence>
<evidence type="ECO:0000313" key="3">
    <source>
        <dbReference type="EMBL" id="SMP33369.1"/>
    </source>
</evidence>